<accession>A0A409XKD4</accession>
<dbReference type="STRING" id="93625.A0A409XKD4"/>
<dbReference type="OrthoDB" id="5599552at2759"/>
<dbReference type="InterPro" id="IPR037525">
    <property type="entry name" value="Velvet_dom"/>
</dbReference>
<keyword evidence="8" id="KW-1185">Reference proteome</keyword>
<dbReference type="Proteomes" id="UP000283269">
    <property type="component" value="Unassembled WGS sequence"/>
</dbReference>
<feature type="region of interest" description="Disordered" evidence="5">
    <location>
        <begin position="177"/>
        <end position="197"/>
    </location>
</feature>
<dbReference type="Gene3D" id="2.60.40.3960">
    <property type="entry name" value="Velvet domain"/>
    <property type="match status" value="2"/>
</dbReference>
<feature type="region of interest" description="Disordered" evidence="5">
    <location>
        <begin position="1"/>
        <end position="29"/>
    </location>
</feature>
<proteinExistence type="predicted"/>
<dbReference type="AlphaFoldDB" id="A0A409XKD4"/>
<keyword evidence="4" id="KW-0539">Nucleus</keyword>
<feature type="compositionally biased region" description="Polar residues" evidence="5">
    <location>
        <begin position="1"/>
        <end position="22"/>
    </location>
</feature>
<dbReference type="InParanoid" id="A0A409XKD4"/>
<feature type="domain" description="Velvet" evidence="6">
    <location>
        <begin position="62"/>
        <end position="341"/>
    </location>
</feature>
<name>A0A409XKD4_PSICY</name>
<evidence type="ECO:0000259" key="6">
    <source>
        <dbReference type="PROSITE" id="PS51821"/>
    </source>
</evidence>
<evidence type="ECO:0000256" key="1">
    <source>
        <dbReference type="ARBA" id="ARBA00004123"/>
    </source>
</evidence>
<evidence type="ECO:0000256" key="4">
    <source>
        <dbReference type="ARBA" id="ARBA00023242"/>
    </source>
</evidence>
<evidence type="ECO:0000256" key="3">
    <source>
        <dbReference type="ARBA" id="ARBA00023163"/>
    </source>
</evidence>
<dbReference type="InterPro" id="IPR038491">
    <property type="entry name" value="Velvet_dom_sf"/>
</dbReference>
<comment type="subcellular location">
    <subcellularLocation>
        <location evidence="1">Nucleus</location>
    </subcellularLocation>
</comment>
<dbReference type="InterPro" id="IPR021740">
    <property type="entry name" value="Velvet"/>
</dbReference>
<dbReference type="EMBL" id="NHYD01001415">
    <property type="protein sequence ID" value="PPQ91233.1"/>
    <property type="molecule type" value="Genomic_DNA"/>
</dbReference>
<comment type="caution">
    <text evidence="7">The sequence shown here is derived from an EMBL/GenBank/DDBJ whole genome shotgun (WGS) entry which is preliminary data.</text>
</comment>
<dbReference type="GO" id="GO:0005634">
    <property type="term" value="C:nucleus"/>
    <property type="evidence" value="ECO:0007669"/>
    <property type="project" value="UniProtKB-SubCell"/>
</dbReference>
<dbReference type="PANTHER" id="PTHR33572:SF3">
    <property type="entry name" value="VELVET COMPLEX SUBUNIT B"/>
    <property type="match status" value="1"/>
</dbReference>
<evidence type="ECO:0000313" key="8">
    <source>
        <dbReference type="Proteomes" id="UP000283269"/>
    </source>
</evidence>
<dbReference type="PROSITE" id="PS51821">
    <property type="entry name" value="VELVET"/>
    <property type="match status" value="1"/>
</dbReference>
<dbReference type="Pfam" id="PF11754">
    <property type="entry name" value="Velvet"/>
    <property type="match status" value="1"/>
</dbReference>
<sequence length="348" mass="38425">MPSYGTQQQPAPTVYNPHSSNAYMPGLSAPSSQEAFVTNAHQRGELRTIGRPVYLASGPLAGRTIRMEVHEIQKADLGRRYGKIDRRPIDPPPVVLLKIFEVRYPGTNRQQEREIEYDTPQTIGLICTVDLFPVLGPEDSSTPQALLHPALDSSLDAYSPASLPIWSSGGSSSYSTAEPPQSLYAPHHDSGYQMNQGTSGPDNAAIHYVEGYAVTEATKQTQALAGNTFVQPIVAEYGGKKAILFVFNVRILHKVMEIFQYIKRLPAQDLSVRLEGYFILRYRVFDIYSQEYVSGTSNRSVMAECYGGVFRMYPSKTFPGLPPSTELTKASSTFSCPCITHLTSIFSI</sequence>
<reference evidence="7 8" key="1">
    <citation type="journal article" date="2018" name="Evol. Lett.">
        <title>Horizontal gene cluster transfer increased hallucinogenic mushroom diversity.</title>
        <authorList>
            <person name="Reynolds H.T."/>
            <person name="Vijayakumar V."/>
            <person name="Gluck-Thaler E."/>
            <person name="Korotkin H.B."/>
            <person name="Matheny P.B."/>
            <person name="Slot J.C."/>
        </authorList>
    </citation>
    <scope>NUCLEOTIDE SEQUENCE [LARGE SCALE GENOMIC DNA]</scope>
    <source>
        <strain evidence="7 8">2631</strain>
    </source>
</reference>
<organism evidence="7 8">
    <name type="scientific">Psilocybe cyanescens</name>
    <dbReference type="NCBI Taxonomy" id="93625"/>
    <lineage>
        <taxon>Eukaryota</taxon>
        <taxon>Fungi</taxon>
        <taxon>Dikarya</taxon>
        <taxon>Basidiomycota</taxon>
        <taxon>Agaricomycotina</taxon>
        <taxon>Agaricomycetes</taxon>
        <taxon>Agaricomycetidae</taxon>
        <taxon>Agaricales</taxon>
        <taxon>Agaricineae</taxon>
        <taxon>Strophariaceae</taxon>
        <taxon>Psilocybe</taxon>
    </lineage>
</organism>
<evidence type="ECO:0000313" key="7">
    <source>
        <dbReference type="EMBL" id="PPQ91233.1"/>
    </source>
</evidence>
<evidence type="ECO:0000256" key="2">
    <source>
        <dbReference type="ARBA" id="ARBA00023015"/>
    </source>
</evidence>
<evidence type="ECO:0000256" key="5">
    <source>
        <dbReference type="SAM" id="MobiDB-lite"/>
    </source>
</evidence>
<gene>
    <name evidence="7" type="ORF">CVT25_000088</name>
</gene>
<keyword evidence="3" id="KW-0804">Transcription</keyword>
<keyword evidence="2" id="KW-0805">Transcription regulation</keyword>
<dbReference type="PANTHER" id="PTHR33572">
    <property type="entry name" value="SPORE DEVELOPMENT REGULATOR VOSA"/>
    <property type="match status" value="1"/>
</dbReference>
<protein>
    <recommendedName>
        <fullName evidence="6">Velvet domain-containing protein</fullName>
    </recommendedName>
</protein>